<accession>A0ABS8NAJ9</accession>
<evidence type="ECO:0000313" key="1">
    <source>
        <dbReference type="EMBL" id="MCC9296841.1"/>
    </source>
</evidence>
<evidence type="ECO:0000313" key="2">
    <source>
        <dbReference type="Proteomes" id="UP001165422"/>
    </source>
</evidence>
<dbReference type="Proteomes" id="UP001165422">
    <property type="component" value="Unassembled WGS sequence"/>
</dbReference>
<reference evidence="1" key="1">
    <citation type="submission" date="2021-11" db="EMBL/GenBank/DDBJ databases">
        <authorList>
            <person name="Qingchun L."/>
            <person name="Dong Z."/>
            <person name="Zongwei Q."/>
            <person name="Jia Z."/>
            <person name="Duotao L."/>
        </authorList>
    </citation>
    <scope>NUCLEOTIDE SEQUENCE</scope>
    <source>
        <strain evidence="1">WLY-B-L2</strain>
    </source>
</reference>
<dbReference type="RefSeq" id="WP_229982192.1">
    <property type="nucleotide sequence ID" value="NZ_JAJJPB010000057.1"/>
</dbReference>
<proteinExistence type="predicted"/>
<protein>
    <recommendedName>
        <fullName evidence="3">Ribosome-binding factor A</fullName>
    </recommendedName>
</protein>
<sequence length="119" mass="13837">MRNIIMAICYKNEKDKRKIEKLICKLVIYVQKFTDKSSISIDFLKAMDTVTINVKNLNSIEYYLKILSSGCLNNPNFKSQAISIIGTKKEILEFIKYKIPDLESKNKIMILKGNEYFSI</sequence>
<keyword evidence="2" id="KW-1185">Reference proteome</keyword>
<evidence type="ECO:0008006" key="3">
    <source>
        <dbReference type="Google" id="ProtNLM"/>
    </source>
</evidence>
<dbReference type="EMBL" id="JAJJPB010000057">
    <property type="protein sequence ID" value="MCC9296841.1"/>
    <property type="molecule type" value="Genomic_DNA"/>
</dbReference>
<organism evidence="1 2">
    <name type="scientific">Clostridium aromativorans</name>
    <dbReference type="NCBI Taxonomy" id="2836848"/>
    <lineage>
        <taxon>Bacteria</taxon>
        <taxon>Bacillati</taxon>
        <taxon>Bacillota</taxon>
        <taxon>Clostridia</taxon>
        <taxon>Eubacteriales</taxon>
        <taxon>Clostridiaceae</taxon>
        <taxon>Clostridium</taxon>
    </lineage>
</organism>
<comment type="caution">
    <text evidence="1">The sequence shown here is derived from an EMBL/GenBank/DDBJ whole genome shotgun (WGS) entry which is preliminary data.</text>
</comment>
<gene>
    <name evidence="1" type="ORF">LN736_18590</name>
</gene>
<name>A0ABS8NAJ9_9CLOT</name>